<feature type="domain" description="RNase H type-1" evidence="1">
    <location>
        <begin position="68"/>
        <end position="162"/>
    </location>
</feature>
<evidence type="ECO:0000313" key="3">
    <source>
        <dbReference type="Proteomes" id="UP000554482"/>
    </source>
</evidence>
<dbReference type="Pfam" id="PF13456">
    <property type="entry name" value="RVT_3"/>
    <property type="match status" value="1"/>
</dbReference>
<dbReference type="EMBL" id="JABWDY010044838">
    <property type="protein sequence ID" value="KAF5174869.1"/>
    <property type="molecule type" value="Genomic_DNA"/>
</dbReference>
<sequence length="176" mass="19926">NSYKLIILKVRFWILKLCQIYQPKRRSSNSFNDASRHLGIDPKNPTLKPPIIVFWTKPPIGFVSLCADGAAKDEEASSGGVIRDSAGKHISNFFSFYGKGSNNMAETRAVLDGLILCNMLRYSNIVLQVDSKLALDWFNNSIQIPWTLSVWWRHIHLLASKLNITATFTITGRQMQ</sequence>
<dbReference type="OrthoDB" id="1002594at2759"/>
<accession>A0A7J6UQN6</accession>
<dbReference type="Gene3D" id="3.30.420.10">
    <property type="entry name" value="Ribonuclease H-like superfamily/Ribonuclease H"/>
    <property type="match status" value="1"/>
</dbReference>
<comment type="caution">
    <text evidence="2">The sequence shown here is derived from an EMBL/GenBank/DDBJ whole genome shotgun (WGS) entry which is preliminary data.</text>
</comment>
<name>A0A7J6UQN6_THATH</name>
<evidence type="ECO:0000259" key="1">
    <source>
        <dbReference type="Pfam" id="PF13456"/>
    </source>
</evidence>
<dbReference type="GO" id="GO:0003676">
    <property type="term" value="F:nucleic acid binding"/>
    <property type="evidence" value="ECO:0007669"/>
    <property type="project" value="InterPro"/>
</dbReference>
<keyword evidence="3" id="KW-1185">Reference proteome</keyword>
<protein>
    <recommendedName>
        <fullName evidence="1">RNase H type-1 domain-containing protein</fullName>
    </recommendedName>
</protein>
<evidence type="ECO:0000313" key="2">
    <source>
        <dbReference type="EMBL" id="KAF5174869.1"/>
    </source>
</evidence>
<dbReference type="Proteomes" id="UP000554482">
    <property type="component" value="Unassembled WGS sequence"/>
</dbReference>
<dbReference type="InterPro" id="IPR002156">
    <property type="entry name" value="RNaseH_domain"/>
</dbReference>
<organism evidence="2 3">
    <name type="scientific">Thalictrum thalictroides</name>
    <name type="common">Rue-anemone</name>
    <name type="synonym">Anemone thalictroides</name>
    <dbReference type="NCBI Taxonomy" id="46969"/>
    <lineage>
        <taxon>Eukaryota</taxon>
        <taxon>Viridiplantae</taxon>
        <taxon>Streptophyta</taxon>
        <taxon>Embryophyta</taxon>
        <taxon>Tracheophyta</taxon>
        <taxon>Spermatophyta</taxon>
        <taxon>Magnoliopsida</taxon>
        <taxon>Ranunculales</taxon>
        <taxon>Ranunculaceae</taxon>
        <taxon>Thalictroideae</taxon>
        <taxon>Thalictrum</taxon>
    </lineage>
</organism>
<proteinExistence type="predicted"/>
<dbReference type="InterPro" id="IPR036397">
    <property type="entry name" value="RNaseH_sf"/>
</dbReference>
<dbReference type="CDD" id="cd06222">
    <property type="entry name" value="RNase_H_like"/>
    <property type="match status" value="1"/>
</dbReference>
<gene>
    <name evidence="2" type="ORF">FRX31_035546</name>
</gene>
<dbReference type="SUPFAM" id="SSF53098">
    <property type="entry name" value="Ribonuclease H-like"/>
    <property type="match status" value="1"/>
</dbReference>
<feature type="non-terminal residue" evidence="2">
    <location>
        <position position="1"/>
    </location>
</feature>
<dbReference type="PANTHER" id="PTHR47723:SF19">
    <property type="entry name" value="POLYNUCLEOTIDYL TRANSFERASE, RIBONUCLEASE H-LIKE SUPERFAMILY PROTEIN"/>
    <property type="match status" value="1"/>
</dbReference>
<dbReference type="PANTHER" id="PTHR47723">
    <property type="entry name" value="OS05G0353850 PROTEIN"/>
    <property type="match status" value="1"/>
</dbReference>
<dbReference type="AlphaFoldDB" id="A0A7J6UQN6"/>
<reference evidence="2 3" key="1">
    <citation type="submission" date="2020-06" db="EMBL/GenBank/DDBJ databases">
        <title>Transcriptomic and genomic resources for Thalictrum thalictroides and T. hernandezii: Facilitating candidate gene discovery in an emerging model plant lineage.</title>
        <authorList>
            <person name="Arias T."/>
            <person name="Riano-Pachon D.M."/>
            <person name="Di Stilio V.S."/>
        </authorList>
    </citation>
    <scope>NUCLEOTIDE SEQUENCE [LARGE SCALE GENOMIC DNA]</scope>
    <source>
        <strain evidence="3">cv. WT478/WT964</strain>
        <tissue evidence="2">Leaves</tissue>
    </source>
</reference>
<dbReference type="InterPro" id="IPR053151">
    <property type="entry name" value="RNase_H-like"/>
</dbReference>
<dbReference type="GO" id="GO:0004523">
    <property type="term" value="F:RNA-DNA hybrid ribonuclease activity"/>
    <property type="evidence" value="ECO:0007669"/>
    <property type="project" value="InterPro"/>
</dbReference>
<dbReference type="InterPro" id="IPR012337">
    <property type="entry name" value="RNaseH-like_sf"/>
</dbReference>
<dbReference type="InterPro" id="IPR044730">
    <property type="entry name" value="RNase_H-like_dom_plant"/>
</dbReference>